<dbReference type="AlphaFoldDB" id="A0A4C2A4L9"/>
<evidence type="ECO:0000313" key="1">
    <source>
        <dbReference type="EMBL" id="GBP94702.1"/>
    </source>
</evidence>
<proteinExistence type="predicted"/>
<name>A0A4C2A4L9_EUMVA</name>
<reference evidence="1 2" key="1">
    <citation type="journal article" date="2019" name="Commun. Biol.">
        <title>The bagworm genome reveals a unique fibroin gene that provides high tensile strength.</title>
        <authorList>
            <person name="Kono N."/>
            <person name="Nakamura H."/>
            <person name="Ohtoshi R."/>
            <person name="Tomita M."/>
            <person name="Numata K."/>
            <person name="Arakawa K."/>
        </authorList>
    </citation>
    <scope>NUCLEOTIDE SEQUENCE [LARGE SCALE GENOMIC DNA]</scope>
</reference>
<organism evidence="1 2">
    <name type="scientific">Eumeta variegata</name>
    <name type="common">Bagworm moth</name>
    <name type="synonym">Eumeta japonica</name>
    <dbReference type="NCBI Taxonomy" id="151549"/>
    <lineage>
        <taxon>Eukaryota</taxon>
        <taxon>Metazoa</taxon>
        <taxon>Ecdysozoa</taxon>
        <taxon>Arthropoda</taxon>
        <taxon>Hexapoda</taxon>
        <taxon>Insecta</taxon>
        <taxon>Pterygota</taxon>
        <taxon>Neoptera</taxon>
        <taxon>Endopterygota</taxon>
        <taxon>Lepidoptera</taxon>
        <taxon>Glossata</taxon>
        <taxon>Ditrysia</taxon>
        <taxon>Tineoidea</taxon>
        <taxon>Psychidae</taxon>
        <taxon>Oiketicinae</taxon>
        <taxon>Eumeta</taxon>
    </lineage>
</organism>
<keyword evidence="2" id="KW-1185">Reference proteome</keyword>
<protein>
    <submittedName>
        <fullName evidence="1">Uncharacterized protein</fullName>
    </submittedName>
</protein>
<accession>A0A4C2A4L9</accession>
<gene>
    <name evidence="1" type="ORF">EVAR_66155_1</name>
</gene>
<sequence>MLCTHLGLSKGFRYGVPADAIEDAGDVGGTWCGFRTGQLSNLQSMAATGQHPFEWFNLHGTRTRVGNARVPLNFRSVPAAKFNELLTVPGRLGLPTRAHHSLRARKTEAPCLTN</sequence>
<dbReference type="Proteomes" id="UP000299102">
    <property type="component" value="Unassembled WGS sequence"/>
</dbReference>
<evidence type="ECO:0000313" key="2">
    <source>
        <dbReference type="Proteomes" id="UP000299102"/>
    </source>
</evidence>
<dbReference type="EMBL" id="BGZK01002537">
    <property type="protein sequence ID" value="GBP94702.1"/>
    <property type="molecule type" value="Genomic_DNA"/>
</dbReference>
<comment type="caution">
    <text evidence="1">The sequence shown here is derived from an EMBL/GenBank/DDBJ whole genome shotgun (WGS) entry which is preliminary data.</text>
</comment>